<accession>K4A448</accession>
<keyword evidence="2" id="KW-1185">Reference proteome</keyword>
<dbReference type="HOGENOM" id="CLU_3072249_0_0_1"/>
<dbReference type="Proteomes" id="UP000004995">
    <property type="component" value="Unassembled WGS sequence"/>
</dbReference>
<proteinExistence type="predicted"/>
<sequence length="53" mass="6193">MNRSDFSYPARSFKKNIIRKPKWDVLVLIFLCMLSISDSTARELTENNALPMM</sequence>
<name>K4A448_SETIT</name>
<dbReference type="Gramene" id="KQL22774">
    <property type="protein sequence ID" value="KQL22774"/>
    <property type="gene ID" value="SETIT_033652mg"/>
</dbReference>
<protein>
    <submittedName>
        <fullName evidence="1">Uncharacterized protein</fullName>
    </submittedName>
</protein>
<dbReference type="AlphaFoldDB" id="K4A448"/>
<dbReference type="InParanoid" id="K4A448"/>
<evidence type="ECO:0000313" key="2">
    <source>
        <dbReference type="Proteomes" id="UP000004995"/>
    </source>
</evidence>
<organism evidence="1 2">
    <name type="scientific">Setaria italica</name>
    <name type="common">Foxtail millet</name>
    <name type="synonym">Panicum italicum</name>
    <dbReference type="NCBI Taxonomy" id="4555"/>
    <lineage>
        <taxon>Eukaryota</taxon>
        <taxon>Viridiplantae</taxon>
        <taxon>Streptophyta</taxon>
        <taxon>Embryophyta</taxon>
        <taxon>Tracheophyta</taxon>
        <taxon>Spermatophyta</taxon>
        <taxon>Magnoliopsida</taxon>
        <taxon>Liliopsida</taxon>
        <taxon>Poales</taxon>
        <taxon>Poaceae</taxon>
        <taxon>PACMAD clade</taxon>
        <taxon>Panicoideae</taxon>
        <taxon>Panicodae</taxon>
        <taxon>Paniceae</taxon>
        <taxon>Cenchrinae</taxon>
        <taxon>Setaria</taxon>
    </lineage>
</organism>
<dbReference type="EMBL" id="AGNK02000720">
    <property type="status" value="NOT_ANNOTATED_CDS"/>
    <property type="molecule type" value="Genomic_DNA"/>
</dbReference>
<reference evidence="1" key="2">
    <citation type="submission" date="2018-08" db="UniProtKB">
        <authorList>
            <consortium name="EnsemblPlants"/>
        </authorList>
    </citation>
    <scope>IDENTIFICATION</scope>
    <source>
        <strain evidence="1">Yugu1</strain>
    </source>
</reference>
<reference evidence="2" key="1">
    <citation type="journal article" date="2012" name="Nat. Biotechnol.">
        <title>Reference genome sequence of the model plant Setaria.</title>
        <authorList>
            <person name="Bennetzen J.L."/>
            <person name="Schmutz J."/>
            <person name="Wang H."/>
            <person name="Percifield R."/>
            <person name="Hawkins J."/>
            <person name="Pontaroli A.C."/>
            <person name="Estep M."/>
            <person name="Feng L."/>
            <person name="Vaughn J.N."/>
            <person name="Grimwood J."/>
            <person name="Jenkins J."/>
            <person name="Barry K."/>
            <person name="Lindquist E."/>
            <person name="Hellsten U."/>
            <person name="Deshpande S."/>
            <person name="Wang X."/>
            <person name="Wu X."/>
            <person name="Mitros T."/>
            <person name="Triplett J."/>
            <person name="Yang X."/>
            <person name="Ye C.Y."/>
            <person name="Mauro-Herrera M."/>
            <person name="Wang L."/>
            <person name="Li P."/>
            <person name="Sharma M."/>
            <person name="Sharma R."/>
            <person name="Ronald P.C."/>
            <person name="Panaud O."/>
            <person name="Kellogg E.A."/>
            <person name="Brutnell T.P."/>
            <person name="Doust A.N."/>
            <person name="Tuskan G.A."/>
            <person name="Rokhsar D."/>
            <person name="Devos K.M."/>
        </authorList>
    </citation>
    <scope>NUCLEOTIDE SEQUENCE [LARGE SCALE GENOMIC DNA]</scope>
    <source>
        <strain evidence="2">cv. Yugu1</strain>
    </source>
</reference>
<evidence type="ECO:0000313" key="1">
    <source>
        <dbReference type="EnsemblPlants" id="KQL22774"/>
    </source>
</evidence>
<dbReference type="EnsemblPlants" id="KQL22774">
    <property type="protein sequence ID" value="KQL22774"/>
    <property type="gene ID" value="SETIT_033652mg"/>
</dbReference>